<feature type="transmembrane region" description="Helical" evidence="1">
    <location>
        <begin position="56"/>
        <end position="74"/>
    </location>
</feature>
<keyword evidence="1" id="KW-0472">Membrane</keyword>
<keyword evidence="1" id="KW-1133">Transmembrane helix</keyword>
<evidence type="ECO:0000313" key="3">
    <source>
        <dbReference type="Proteomes" id="UP000466523"/>
    </source>
</evidence>
<feature type="transmembrane region" description="Helical" evidence="1">
    <location>
        <begin position="32"/>
        <end position="49"/>
    </location>
</feature>
<reference evidence="2 3" key="1">
    <citation type="submission" date="2020-01" db="EMBL/GenBank/DDBJ databases">
        <authorList>
            <person name="Sanchez-Estrada R."/>
            <person name="Gonzalez-Y-Merchand J.A."/>
            <person name="Rivera-Gutierrez S."/>
        </authorList>
    </citation>
    <scope>NUCLEOTIDE SEQUENCE [LARGE SCALE GENOMIC DNA]</scope>
    <source>
        <strain evidence="2 3">CST 7247</strain>
    </source>
</reference>
<feature type="transmembrane region" description="Helical" evidence="1">
    <location>
        <begin position="185"/>
        <end position="210"/>
    </location>
</feature>
<dbReference type="RefSeq" id="WP_138984962.1">
    <property type="nucleotide sequence ID" value="NZ_JAACYR010000036.1"/>
</dbReference>
<evidence type="ECO:0000313" key="2">
    <source>
        <dbReference type="EMBL" id="NDJ89864.1"/>
    </source>
</evidence>
<protein>
    <submittedName>
        <fullName evidence="2">Uncharacterized protein</fullName>
    </submittedName>
</protein>
<name>A0A7K3LBY2_9MYCO</name>
<sequence>MGNGFVIGVVACIAAQIVVGFLTIPLPPKRQIYWSLAVLSAVLAFLAAYPKIKLGLGVAAFMLGVMVWSAFYYTPYIRIRGKIYAFTSSDTNADVDGARVWPGVNRRRLGLEDWLATARGLWWFIAGLWLVFDASITGSLLHGHALLNDGHDRIVFASIFILLGLFGVALGFIESVNEYPLAQRQTVQFVIATISSAGLFAAFYLMSYYLTALTRGRSSDE</sequence>
<keyword evidence="1" id="KW-0812">Transmembrane</keyword>
<comment type="caution">
    <text evidence="2">The sequence shown here is derived from an EMBL/GenBank/DDBJ whole genome shotgun (WGS) entry which is preliminary data.</text>
</comment>
<feature type="transmembrane region" description="Helical" evidence="1">
    <location>
        <begin position="154"/>
        <end position="173"/>
    </location>
</feature>
<accession>A0A7K3LBY2</accession>
<feature type="transmembrane region" description="Helical" evidence="1">
    <location>
        <begin position="121"/>
        <end position="142"/>
    </location>
</feature>
<dbReference type="EMBL" id="JAACYR010000036">
    <property type="protein sequence ID" value="NDJ89864.1"/>
    <property type="molecule type" value="Genomic_DNA"/>
</dbReference>
<dbReference type="Proteomes" id="UP000466523">
    <property type="component" value="Unassembled WGS sequence"/>
</dbReference>
<proteinExistence type="predicted"/>
<dbReference type="AlphaFoldDB" id="A0A7K3LBY2"/>
<evidence type="ECO:0000256" key="1">
    <source>
        <dbReference type="SAM" id="Phobius"/>
    </source>
</evidence>
<feature type="transmembrane region" description="Helical" evidence="1">
    <location>
        <begin position="5"/>
        <end position="26"/>
    </location>
</feature>
<organism evidence="2 3">
    <name type="scientific">Mycolicibacter kumamotonensis</name>
    <dbReference type="NCBI Taxonomy" id="354243"/>
    <lineage>
        <taxon>Bacteria</taxon>
        <taxon>Bacillati</taxon>
        <taxon>Actinomycetota</taxon>
        <taxon>Actinomycetes</taxon>
        <taxon>Mycobacteriales</taxon>
        <taxon>Mycobacteriaceae</taxon>
        <taxon>Mycolicibacter</taxon>
    </lineage>
</organism>
<gene>
    <name evidence="2" type="ORF">GWR20_11970</name>
</gene>